<feature type="compositionally biased region" description="Basic and acidic residues" evidence="1">
    <location>
        <begin position="395"/>
        <end position="404"/>
    </location>
</feature>
<reference evidence="2" key="1">
    <citation type="submission" date="2020-04" db="EMBL/GenBank/DDBJ databases">
        <authorList>
            <person name="Alioto T."/>
            <person name="Alioto T."/>
            <person name="Gomez Garrido J."/>
        </authorList>
    </citation>
    <scope>NUCLEOTIDE SEQUENCE</scope>
    <source>
        <strain evidence="2">A484AB</strain>
    </source>
</reference>
<evidence type="ECO:0000313" key="3">
    <source>
        <dbReference type="Proteomes" id="UP001152795"/>
    </source>
</evidence>
<feature type="compositionally biased region" description="Polar residues" evidence="1">
    <location>
        <begin position="126"/>
        <end position="135"/>
    </location>
</feature>
<keyword evidence="3" id="KW-1185">Reference proteome</keyword>
<evidence type="ECO:0000256" key="1">
    <source>
        <dbReference type="SAM" id="MobiDB-lite"/>
    </source>
</evidence>
<comment type="caution">
    <text evidence="2">The sequence shown here is derived from an EMBL/GenBank/DDBJ whole genome shotgun (WGS) entry which is preliminary data.</text>
</comment>
<protein>
    <submittedName>
        <fullName evidence="2">Uncharacterized protein</fullName>
    </submittedName>
</protein>
<evidence type="ECO:0000313" key="2">
    <source>
        <dbReference type="EMBL" id="CAB3979573.1"/>
    </source>
</evidence>
<sequence length="461" mass="51624">MAADDKQIILDTKVLSLGKNELIEFALSLKIDKSKVEGKSKVQIIKEIRNALEVNLSTFTEEDDKVNYLDGLISALNPETSETGAKISEEQTEIQNLEKELSELEIKRKEIEDKLSHTKKSKISENESGSTTKISAESAKSPLFGLSSTILHRDFKIQGIIGQPSQKDKLGYQALMSQIETGKDKGYSDKEIMTAVIRAVQPGMQLRSYLESVSGLTLPKLRKILRFHFHEKNATELYQALTNMTQQPNEDPQAFLMRALTIRQKIIYASKESDSAIKYDGASVQSLFLHALETGLKDETIRAKIRPLTDNANVSDEQLIEAVFMAVSAETERSNKFSHSLNKVRDTKARVSALQNEESVGEKREVLAAIKQVRTELSAVQSEVKTLREAVSQRNSKEQPEGESRNVAPTKRSKCDKCKTSGEECNHCFHCGGLNHIARYCRSQSRNPSGNGRRLPPRDRE</sequence>
<accession>A0A7D9DA56</accession>
<feature type="region of interest" description="Disordered" evidence="1">
    <location>
        <begin position="115"/>
        <end position="135"/>
    </location>
</feature>
<organism evidence="2 3">
    <name type="scientific">Paramuricea clavata</name>
    <name type="common">Red gorgonian</name>
    <name type="synonym">Violescent sea-whip</name>
    <dbReference type="NCBI Taxonomy" id="317549"/>
    <lineage>
        <taxon>Eukaryota</taxon>
        <taxon>Metazoa</taxon>
        <taxon>Cnidaria</taxon>
        <taxon>Anthozoa</taxon>
        <taxon>Octocorallia</taxon>
        <taxon>Malacalcyonacea</taxon>
        <taxon>Plexauridae</taxon>
        <taxon>Paramuricea</taxon>
    </lineage>
</organism>
<dbReference type="AlphaFoldDB" id="A0A7D9DA56"/>
<name>A0A7D9DA56_PARCT</name>
<dbReference type="OrthoDB" id="5957404at2759"/>
<dbReference type="EMBL" id="CACRXK020000209">
    <property type="protein sequence ID" value="CAB3979573.1"/>
    <property type="molecule type" value="Genomic_DNA"/>
</dbReference>
<proteinExistence type="predicted"/>
<feature type="region of interest" description="Disordered" evidence="1">
    <location>
        <begin position="390"/>
        <end position="414"/>
    </location>
</feature>
<gene>
    <name evidence="2" type="ORF">PACLA_8A077782</name>
</gene>
<dbReference type="Proteomes" id="UP001152795">
    <property type="component" value="Unassembled WGS sequence"/>
</dbReference>